<dbReference type="Gene3D" id="3.10.105.10">
    <property type="entry name" value="Dipeptide-binding Protein, Domain 3"/>
    <property type="match status" value="1"/>
</dbReference>
<dbReference type="InterPro" id="IPR000914">
    <property type="entry name" value="SBP_5_dom"/>
</dbReference>
<keyword evidence="2" id="KW-0472">Membrane</keyword>
<dbReference type="STRING" id="604354.TSIB_0329"/>
<feature type="domain" description="Solute-binding protein family 5" evidence="3">
    <location>
        <begin position="94"/>
        <end position="483"/>
    </location>
</feature>
<dbReference type="KEGG" id="tsi:TSIB_0329"/>
<gene>
    <name evidence="4" type="ordered locus">TSIB_0329</name>
</gene>
<feature type="region of interest" description="Disordered" evidence="1">
    <location>
        <begin position="633"/>
        <end position="654"/>
    </location>
</feature>
<dbReference type="GO" id="GO:1904680">
    <property type="term" value="F:peptide transmembrane transporter activity"/>
    <property type="evidence" value="ECO:0007669"/>
    <property type="project" value="TreeGrafter"/>
</dbReference>
<dbReference type="PANTHER" id="PTHR30290">
    <property type="entry name" value="PERIPLASMIC BINDING COMPONENT OF ABC TRANSPORTER"/>
    <property type="match status" value="1"/>
</dbReference>
<evidence type="ECO:0000256" key="1">
    <source>
        <dbReference type="SAM" id="MobiDB-lite"/>
    </source>
</evidence>
<keyword evidence="2" id="KW-0812">Transmembrane</keyword>
<evidence type="ECO:0000256" key="2">
    <source>
        <dbReference type="SAM" id="Phobius"/>
    </source>
</evidence>
<dbReference type="GO" id="GO:0015833">
    <property type="term" value="P:peptide transport"/>
    <property type="evidence" value="ECO:0007669"/>
    <property type="project" value="TreeGrafter"/>
</dbReference>
<dbReference type="eggNOG" id="arCOG01534">
    <property type="taxonomic scope" value="Archaea"/>
</dbReference>
<name>C6A1A0_THESM</name>
<evidence type="ECO:0000313" key="4">
    <source>
        <dbReference type="EMBL" id="ACS89395.1"/>
    </source>
</evidence>
<dbReference type="OrthoDB" id="37176at2157"/>
<dbReference type="Gene3D" id="3.40.190.10">
    <property type="entry name" value="Periplasmic binding protein-like II"/>
    <property type="match status" value="1"/>
</dbReference>
<dbReference type="EMBL" id="CP001463">
    <property type="protein sequence ID" value="ACS89395.1"/>
    <property type="molecule type" value="Genomic_DNA"/>
</dbReference>
<evidence type="ECO:0000313" key="5">
    <source>
        <dbReference type="Proteomes" id="UP000009079"/>
    </source>
</evidence>
<dbReference type="AlphaFoldDB" id="C6A1A0"/>
<dbReference type="CDD" id="cd08509">
    <property type="entry name" value="PBP2_TmCBP_oligosaccharides_like"/>
    <property type="match status" value="1"/>
</dbReference>
<dbReference type="Pfam" id="PF00496">
    <property type="entry name" value="SBP_bac_5"/>
    <property type="match status" value="1"/>
</dbReference>
<keyword evidence="2" id="KW-1133">Transmembrane helix</keyword>
<dbReference type="Gene3D" id="3.90.76.10">
    <property type="entry name" value="Dipeptide-binding Protein, Domain 1"/>
    <property type="match status" value="1"/>
</dbReference>
<dbReference type="HOGENOM" id="CLU_017028_8_3_2"/>
<sequence>MGMNDSKRKLITSFGIFLIFMAMLPSASAQVSLPREDTVFVTGAQWSPASTWNLFSPSQTWGTYTSGGFMYLPLFQYIAGLNMWVPIIGESFELVNETTLLVYLRPEAKWSDGKPITAEDVEYTYKLSREVGSGPAAGSEPYISDVKVIDTHTVQFTIGEEKNLPMFLLYALQFAPAPKHIIEQVYEKVGADIINWRNCGGTCDDIVSTESGDVRIDLPQVVSGPYKLYYFDELRIVYERIDDWWGKDIFGLPGPKYLVHRIYLSNEQALLDLRQGNVDWSGIFIPNVGNFKEIGTFYKSKPYFRPGAFVMLYLNHRDPIFQDTNLRKAIAYAIDYQEVLTKAFYGYSEQPSMSLVFTVFPHYRMWLNTTLAQEYFSNPEGRIQTNKEFAKQILAQAGYKDVDGDDYLETPTGEKIELNIIIPTGWTDWMIAADLIASDLQDIGLNVVANPVDYGAYWGMVNSAGYTLALGWTSSPSFYHPWDTYRYVLDPRLTPPTGNWGFYNNSKALEFLVQAAKAETSEELMKYYTEVQRLIYEEVPAIPIAYSVQWYAYSEKYWKGWPNEDNPWWTEVAPYREYSLPLWLTFGLSKSGEEIKPPQWAKPKDEGGILIPNKELLSQLTEVFVPEITPTETFSTSSASETEPQSPSEPQEPSRSSGFIIGLVGIIIVVIIIVIGARKLLK</sequence>
<proteinExistence type="predicted"/>
<accession>C6A1A0</accession>
<protein>
    <submittedName>
        <fullName evidence="4">Cellobiose/beta-glucoside ABC transporter, cellobiose binding subunit CbtA</fullName>
    </submittedName>
</protein>
<feature type="transmembrane region" description="Helical" evidence="2">
    <location>
        <begin position="658"/>
        <end position="677"/>
    </location>
</feature>
<keyword evidence="5" id="KW-1185">Reference proteome</keyword>
<reference evidence="4 5" key="1">
    <citation type="journal article" date="2009" name="Appl. Environ. Microbiol.">
        <title>Metabolic versatility and indigenous origin of the archaeon Thermococcus sibiricus, isolated from a siberian oil reservoir, as revealed by genome analysis.</title>
        <authorList>
            <person name="Mardanov A.V."/>
            <person name="Ravin N.V."/>
            <person name="Svetlitchnyi V.A."/>
            <person name="Beletsky A.V."/>
            <person name="Miroshnichenko M.L."/>
            <person name="Bonch-Osmolovskaya E.A."/>
            <person name="Skryabin K.G."/>
        </authorList>
    </citation>
    <scope>NUCLEOTIDE SEQUENCE [LARGE SCALE GENOMIC DNA]</scope>
    <source>
        <strain evidence="5">DSM 12597 / MM 739</strain>
    </source>
</reference>
<dbReference type="PANTHER" id="PTHR30290:SF82">
    <property type="entry name" value="ABC-TYPE DIPEPTIDE_OLIGOPEPTIDE TRANSPORT SYSTEM, PERIPLASMIC COMPONENT"/>
    <property type="match status" value="1"/>
</dbReference>
<dbReference type="SUPFAM" id="SSF53850">
    <property type="entry name" value="Periplasmic binding protein-like II"/>
    <property type="match status" value="1"/>
</dbReference>
<evidence type="ECO:0000259" key="3">
    <source>
        <dbReference type="Pfam" id="PF00496"/>
    </source>
</evidence>
<dbReference type="Proteomes" id="UP000009079">
    <property type="component" value="Chromosome"/>
</dbReference>
<dbReference type="InterPro" id="IPR039424">
    <property type="entry name" value="SBP_5"/>
</dbReference>
<organism evidence="4 5">
    <name type="scientific">Thermococcus sibiricus (strain DSM 12597 / MM 739)</name>
    <dbReference type="NCBI Taxonomy" id="604354"/>
    <lineage>
        <taxon>Archaea</taxon>
        <taxon>Methanobacteriati</taxon>
        <taxon>Methanobacteriota</taxon>
        <taxon>Thermococci</taxon>
        <taxon>Thermococcales</taxon>
        <taxon>Thermococcaceae</taxon>
        <taxon>Thermococcus</taxon>
    </lineage>
</organism>